<keyword evidence="3" id="KW-0408">Iron</keyword>
<dbReference type="GO" id="GO:0003824">
    <property type="term" value="F:catalytic activity"/>
    <property type="evidence" value="ECO:0007669"/>
    <property type="project" value="InterPro"/>
</dbReference>
<dbReference type="CDD" id="cd01335">
    <property type="entry name" value="Radical_SAM"/>
    <property type="match status" value="1"/>
</dbReference>
<dbReference type="Proteomes" id="UP000886886">
    <property type="component" value="Unassembled WGS sequence"/>
</dbReference>
<name>A0A9D0ZYG1_9FIRM</name>
<proteinExistence type="predicted"/>
<dbReference type="GO" id="GO:0046872">
    <property type="term" value="F:metal ion binding"/>
    <property type="evidence" value="ECO:0007669"/>
    <property type="project" value="UniProtKB-KW"/>
</dbReference>
<evidence type="ECO:0000313" key="7">
    <source>
        <dbReference type="Proteomes" id="UP000886886"/>
    </source>
</evidence>
<dbReference type="PROSITE" id="PS51918">
    <property type="entry name" value="RADICAL_SAM"/>
    <property type="match status" value="1"/>
</dbReference>
<feature type="domain" description="Radical SAM core" evidence="5">
    <location>
        <begin position="30"/>
        <end position="244"/>
    </location>
</feature>
<dbReference type="InterPro" id="IPR013785">
    <property type="entry name" value="Aldolase_TIM"/>
</dbReference>
<dbReference type="Gene3D" id="3.20.20.70">
    <property type="entry name" value="Aldolase class I"/>
    <property type="match status" value="1"/>
</dbReference>
<dbReference type="Pfam" id="PF04055">
    <property type="entry name" value="Radical_SAM"/>
    <property type="match status" value="1"/>
</dbReference>
<dbReference type="GO" id="GO:0051536">
    <property type="term" value="F:iron-sulfur cluster binding"/>
    <property type="evidence" value="ECO:0007669"/>
    <property type="project" value="UniProtKB-KW"/>
</dbReference>
<gene>
    <name evidence="6" type="ORF">IAB26_15160</name>
</gene>
<reference evidence="6" key="2">
    <citation type="journal article" date="2021" name="PeerJ">
        <title>Extensive microbial diversity within the chicken gut microbiome revealed by metagenomics and culture.</title>
        <authorList>
            <person name="Gilroy R."/>
            <person name="Ravi A."/>
            <person name="Getino M."/>
            <person name="Pursley I."/>
            <person name="Horton D.L."/>
            <person name="Alikhan N.F."/>
            <person name="Baker D."/>
            <person name="Gharbi K."/>
            <person name="Hall N."/>
            <person name="Watson M."/>
            <person name="Adriaenssens E.M."/>
            <person name="Foster-Nyarko E."/>
            <person name="Jarju S."/>
            <person name="Secka A."/>
            <person name="Antonio M."/>
            <person name="Oren A."/>
            <person name="Chaudhuri R.R."/>
            <person name="La Ragione R."/>
            <person name="Hildebrand F."/>
            <person name="Pallen M.J."/>
        </authorList>
    </citation>
    <scope>NUCLEOTIDE SEQUENCE</scope>
    <source>
        <strain evidence="6">ChiSjej3B21-11622</strain>
    </source>
</reference>
<evidence type="ECO:0000256" key="2">
    <source>
        <dbReference type="ARBA" id="ARBA00022723"/>
    </source>
</evidence>
<dbReference type="PANTHER" id="PTHR43524:SF1">
    <property type="entry name" value="RADICAL SAM SUPERFAMILY PROTEIN"/>
    <property type="match status" value="1"/>
</dbReference>
<reference evidence="6" key="1">
    <citation type="submission" date="2020-10" db="EMBL/GenBank/DDBJ databases">
        <authorList>
            <person name="Gilroy R."/>
        </authorList>
    </citation>
    <scope>NUCLEOTIDE SEQUENCE</scope>
    <source>
        <strain evidence="6">ChiSjej3B21-11622</strain>
    </source>
</reference>
<dbReference type="SUPFAM" id="SSF102114">
    <property type="entry name" value="Radical SAM enzymes"/>
    <property type="match status" value="1"/>
</dbReference>
<keyword evidence="2" id="KW-0479">Metal-binding</keyword>
<keyword evidence="1" id="KW-0949">S-adenosyl-L-methionine</keyword>
<dbReference type="EMBL" id="DVFT01000222">
    <property type="protein sequence ID" value="HIQ97887.1"/>
    <property type="molecule type" value="Genomic_DNA"/>
</dbReference>
<organism evidence="6 7">
    <name type="scientific">Candidatus Limivivens merdigallinarum</name>
    <dbReference type="NCBI Taxonomy" id="2840859"/>
    <lineage>
        <taxon>Bacteria</taxon>
        <taxon>Bacillati</taxon>
        <taxon>Bacillota</taxon>
        <taxon>Clostridia</taxon>
        <taxon>Lachnospirales</taxon>
        <taxon>Lachnospiraceae</taxon>
        <taxon>Lachnospiraceae incertae sedis</taxon>
        <taxon>Candidatus Limivivens</taxon>
    </lineage>
</organism>
<dbReference type="InterPro" id="IPR058240">
    <property type="entry name" value="rSAM_sf"/>
</dbReference>
<dbReference type="AlphaFoldDB" id="A0A9D0ZYG1"/>
<dbReference type="InterPro" id="IPR007197">
    <property type="entry name" value="rSAM"/>
</dbReference>
<evidence type="ECO:0000256" key="1">
    <source>
        <dbReference type="ARBA" id="ARBA00022691"/>
    </source>
</evidence>
<keyword evidence="4" id="KW-0411">Iron-sulfur</keyword>
<dbReference type="SFLD" id="SFLDG01067">
    <property type="entry name" value="SPASM/twitch_domain_containing"/>
    <property type="match status" value="1"/>
</dbReference>
<comment type="caution">
    <text evidence="6">The sequence shown here is derived from an EMBL/GenBank/DDBJ whole genome shotgun (WGS) entry which is preliminary data.</text>
</comment>
<evidence type="ECO:0000259" key="5">
    <source>
        <dbReference type="PROSITE" id="PS51918"/>
    </source>
</evidence>
<sequence>MKKAFNLMDYLMSSGSRISKIREWQKAQGVYVPTFLVADIATRCNLNCPGCYKRWIQVDSSERLLSVNEWDSIFRQAEQLGVRFIFFTGGEPFLNKKVLERAGCYSNIWFGVFTSGTLLDEENLKFLSDHRNLVPVLCLESCSDIDLARMGRGSLLYGSLMRTMESLAAKDLIYGVSVGLTKGNRARVSQQSFLRELYRRKCNAVVYIEYEPDEVNKNHLLLSLEERNVFEQELADRQNEFDEMLLSSFNRDGKVVYKLRTEGEPMVHITASGLMKPRWNKQIEGINIREHTLKNILSQPMFEGIGREVWTEEDTELKESV</sequence>
<evidence type="ECO:0000256" key="3">
    <source>
        <dbReference type="ARBA" id="ARBA00023004"/>
    </source>
</evidence>
<protein>
    <submittedName>
        <fullName evidence="6">Radical SAM protein</fullName>
    </submittedName>
</protein>
<accession>A0A9D0ZYG1</accession>
<dbReference type="SFLD" id="SFLDS00029">
    <property type="entry name" value="Radical_SAM"/>
    <property type="match status" value="1"/>
</dbReference>
<evidence type="ECO:0000313" key="6">
    <source>
        <dbReference type="EMBL" id="HIQ97887.1"/>
    </source>
</evidence>
<dbReference type="PANTHER" id="PTHR43524">
    <property type="entry name" value="RADICAL SAM SUPERFAMILY PROTEIN"/>
    <property type="match status" value="1"/>
</dbReference>
<evidence type="ECO:0000256" key="4">
    <source>
        <dbReference type="ARBA" id="ARBA00023014"/>
    </source>
</evidence>